<sequence>MAHSVYKSSGRQLNMTGQRDRRRCINFESAMLILCDCVACSYVNPQSKKKKKKKKKKYSKKKNTENIYPLTGIYEFVYTAYSHKYINIACNIGPAMCTRRYKRG</sequence>
<dbReference type="AlphaFoldDB" id="A0A2S2QK88"/>
<dbReference type="EMBL" id="GGMS01008941">
    <property type="protein sequence ID" value="MBY78144.1"/>
    <property type="molecule type" value="Transcribed_RNA"/>
</dbReference>
<name>A0A2S2QK88_9HEMI</name>
<reference evidence="1" key="1">
    <citation type="submission" date="2018-04" db="EMBL/GenBank/DDBJ databases">
        <title>Transcriptome assembly of Sipha flava.</title>
        <authorList>
            <person name="Scully E.D."/>
            <person name="Geib S.M."/>
            <person name="Palmer N.A."/>
            <person name="Koch K."/>
            <person name="Bradshaw J."/>
            <person name="Heng-Moss T."/>
            <person name="Sarath G."/>
        </authorList>
    </citation>
    <scope>NUCLEOTIDE SEQUENCE</scope>
</reference>
<accession>A0A2S2QK88</accession>
<organism evidence="1">
    <name type="scientific">Sipha flava</name>
    <name type="common">yellow sugarcane aphid</name>
    <dbReference type="NCBI Taxonomy" id="143950"/>
    <lineage>
        <taxon>Eukaryota</taxon>
        <taxon>Metazoa</taxon>
        <taxon>Ecdysozoa</taxon>
        <taxon>Arthropoda</taxon>
        <taxon>Hexapoda</taxon>
        <taxon>Insecta</taxon>
        <taxon>Pterygota</taxon>
        <taxon>Neoptera</taxon>
        <taxon>Paraneoptera</taxon>
        <taxon>Hemiptera</taxon>
        <taxon>Sternorrhyncha</taxon>
        <taxon>Aphidomorpha</taxon>
        <taxon>Aphidoidea</taxon>
        <taxon>Aphididae</taxon>
        <taxon>Sipha</taxon>
    </lineage>
</organism>
<proteinExistence type="predicted"/>
<protein>
    <submittedName>
        <fullName evidence="1">Uncharacterized protein</fullName>
    </submittedName>
</protein>
<evidence type="ECO:0000313" key="1">
    <source>
        <dbReference type="EMBL" id="MBY78144.1"/>
    </source>
</evidence>
<gene>
    <name evidence="1" type="ORF">g.506</name>
</gene>